<keyword evidence="2" id="KW-0813">Transport</keyword>
<organism evidence="9 10">
    <name type="scientific">Nocardioides astragali</name>
    <dbReference type="NCBI Taxonomy" id="1776736"/>
    <lineage>
        <taxon>Bacteria</taxon>
        <taxon>Bacillati</taxon>
        <taxon>Actinomycetota</taxon>
        <taxon>Actinomycetes</taxon>
        <taxon>Propionibacteriales</taxon>
        <taxon>Nocardioidaceae</taxon>
        <taxon>Nocardioides</taxon>
    </lineage>
</organism>
<accession>A0ABW2NBY1</accession>
<feature type="transmembrane region" description="Helical" evidence="7">
    <location>
        <begin position="64"/>
        <end position="85"/>
    </location>
</feature>
<feature type="transmembrane region" description="Helical" evidence="7">
    <location>
        <begin position="407"/>
        <end position="432"/>
    </location>
</feature>
<comment type="subcellular location">
    <subcellularLocation>
        <location evidence="1">Cell membrane</location>
        <topology evidence="1">Multi-pass membrane protein</topology>
    </subcellularLocation>
</comment>
<dbReference type="InterPro" id="IPR011701">
    <property type="entry name" value="MFS"/>
</dbReference>
<evidence type="ECO:0000313" key="9">
    <source>
        <dbReference type="EMBL" id="MFC7362436.1"/>
    </source>
</evidence>
<feature type="transmembrane region" description="Helical" evidence="7">
    <location>
        <begin position="29"/>
        <end position="52"/>
    </location>
</feature>
<feature type="region of interest" description="Disordered" evidence="6">
    <location>
        <begin position="466"/>
        <end position="489"/>
    </location>
</feature>
<reference evidence="10" key="1">
    <citation type="journal article" date="2019" name="Int. J. Syst. Evol. Microbiol.">
        <title>The Global Catalogue of Microorganisms (GCM) 10K type strain sequencing project: providing services to taxonomists for standard genome sequencing and annotation.</title>
        <authorList>
            <consortium name="The Broad Institute Genomics Platform"/>
            <consortium name="The Broad Institute Genome Sequencing Center for Infectious Disease"/>
            <person name="Wu L."/>
            <person name="Ma J."/>
        </authorList>
    </citation>
    <scope>NUCLEOTIDE SEQUENCE [LARGE SCALE GENOMIC DNA]</scope>
    <source>
        <strain evidence="10">FCH27</strain>
    </source>
</reference>
<feature type="domain" description="Major facilitator superfamily (MFS) profile" evidence="8">
    <location>
        <begin position="22"/>
        <end position="462"/>
    </location>
</feature>
<keyword evidence="5 7" id="KW-0472">Membrane</keyword>
<feature type="transmembrane region" description="Helical" evidence="7">
    <location>
        <begin position="212"/>
        <end position="232"/>
    </location>
</feature>
<feature type="transmembrane region" description="Helical" evidence="7">
    <location>
        <begin position="92"/>
        <end position="111"/>
    </location>
</feature>
<evidence type="ECO:0000256" key="6">
    <source>
        <dbReference type="SAM" id="MobiDB-lite"/>
    </source>
</evidence>
<sequence>MKLRRRVRAGRSSASERDETPSGFAAKTALILVAGSTAMVASLGAPLVPAVAREFDVSYAGAQWNLTGPLLVGAVAMPIFGAFGGGRARKPAVLAGLFVITIGSVLTTFSHEFGPFLAGRCLQGFGLALTPLAIAAAREHFEGRRQESLISVLSVATVAGAGIAHPAASLMAAGWGLRSTFLVASVVNGLLLLVTITWFPGSRRRRNGALDLLGVTLMGTGVATCLVGFTSAPRWGWSSWPTLGLLGTGVVAIATWTWRSWSGRGNLVDLRLAWQRGLLEPHAVAFLAALGVFAMVSLATLVTQDPDWGLGESIALAGFLQLPYSITSVIGSRVALATGRRIGMHWVLPVGCGVFALQAFGLAMWHSDLLAIAVCMAIGGIGGGFTLACVPLLIIPHVPQEGTANMLAFSQVLRCVGSSAGSALGITLFVLLGGEGHALVLTAAALGGVWVVTGLLLCLDNKGGGPGPSRQEGTVMPLPSSLAAPGLIP</sequence>
<feature type="transmembrane region" description="Helical" evidence="7">
    <location>
        <begin position="371"/>
        <end position="395"/>
    </location>
</feature>
<dbReference type="PANTHER" id="PTHR42718:SF9">
    <property type="entry name" value="MAJOR FACILITATOR SUPERFAMILY MULTIDRUG TRANSPORTER MFSC"/>
    <property type="match status" value="1"/>
</dbReference>
<feature type="transmembrane region" description="Helical" evidence="7">
    <location>
        <begin position="438"/>
        <end position="459"/>
    </location>
</feature>
<dbReference type="Gene3D" id="1.20.1720.10">
    <property type="entry name" value="Multidrug resistance protein D"/>
    <property type="match status" value="1"/>
</dbReference>
<evidence type="ECO:0000256" key="4">
    <source>
        <dbReference type="ARBA" id="ARBA00022989"/>
    </source>
</evidence>
<dbReference type="EMBL" id="JBHTCH010000025">
    <property type="protein sequence ID" value="MFC7362436.1"/>
    <property type="molecule type" value="Genomic_DNA"/>
</dbReference>
<name>A0ABW2NBY1_9ACTN</name>
<feature type="transmembrane region" description="Helical" evidence="7">
    <location>
        <begin position="149"/>
        <end position="175"/>
    </location>
</feature>
<comment type="caution">
    <text evidence="9">The sequence shown here is derived from an EMBL/GenBank/DDBJ whole genome shotgun (WGS) entry which is preliminary data.</text>
</comment>
<feature type="transmembrane region" description="Helical" evidence="7">
    <location>
        <begin position="314"/>
        <end position="334"/>
    </location>
</feature>
<keyword evidence="10" id="KW-1185">Reference proteome</keyword>
<evidence type="ECO:0000259" key="8">
    <source>
        <dbReference type="PROSITE" id="PS50850"/>
    </source>
</evidence>
<dbReference type="InterPro" id="IPR020846">
    <property type="entry name" value="MFS_dom"/>
</dbReference>
<dbReference type="SUPFAM" id="SSF103473">
    <property type="entry name" value="MFS general substrate transporter"/>
    <property type="match status" value="1"/>
</dbReference>
<feature type="transmembrane region" description="Helical" evidence="7">
    <location>
        <begin position="279"/>
        <end position="302"/>
    </location>
</feature>
<feature type="region of interest" description="Disordered" evidence="6">
    <location>
        <begin position="1"/>
        <end position="20"/>
    </location>
</feature>
<dbReference type="Pfam" id="PF07690">
    <property type="entry name" value="MFS_1"/>
    <property type="match status" value="1"/>
</dbReference>
<evidence type="ECO:0000256" key="7">
    <source>
        <dbReference type="SAM" id="Phobius"/>
    </source>
</evidence>
<feature type="transmembrane region" description="Helical" evidence="7">
    <location>
        <begin position="117"/>
        <end position="137"/>
    </location>
</feature>
<protein>
    <submittedName>
        <fullName evidence="9">MFS transporter</fullName>
    </submittedName>
</protein>
<feature type="transmembrane region" description="Helical" evidence="7">
    <location>
        <begin position="238"/>
        <end position="258"/>
    </location>
</feature>
<keyword evidence="3 7" id="KW-0812">Transmembrane</keyword>
<feature type="transmembrane region" description="Helical" evidence="7">
    <location>
        <begin position="181"/>
        <end position="200"/>
    </location>
</feature>
<dbReference type="PANTHER" id="PTHR42718">
    <property type="entry name" value="MAJOR FACILITATOR SUPERFAMILY MULTIDRUG TRANSPORTER MFSC"/>
    <property type="match status" value="1"/>
</dbReference>
<gene>
    <name evidence="9" type="ORF">ACFQO6_19360</name>
</gene>
<proteinExistence type="predicted"/>
<evidence type="ECO:0000313" key="10">
    <source>
        <dbReference type="Proteomes" id="UP001596524"/>
    </source>
</evidence>
<dbReference type="InterPro" id="IPR036259">
    <property type="entry name" value="MFS_trans_sf"/>
</dbReference>
<evidence type="ECO:0000256" key="2">
    <source>
        <dbReference type="ARBA" id="ARBA00022448"/>
    </source>
</evidence>
<dbReference type="RefSeq" id="WP_255889137.1">
    <property type="nucleotide sequence ID" value="NZ_JAFMZM010000001.1"/>
</dbReference>
<evidence type="ECO:0000256" key="5">
    <source>
        <dbReference type="ARBA" id="ARBA00023136"/>
    </source>
</evidence>
<evidence type="ECO:0000256" key="3">
    <source>
        <dbReference type="ARBA" id="ARBA00022692"/>
    </source>
</evidence>
<dbReference type="Proteomes" id="UP001596524">
    <property type="component" value="Unassembled WGS sequence"/>
</dbReference>
<dbReference type="Gene3D" id="1.20.1250.20">
    <property type="entry name" value="MFS general substrate transporter like domains"/>
    <property type="match status" value="1"/>
</dbReference>
<keyword evidence="4 7" id="KW-1133">Transmembrane helix</keyword>
<evidence type="ECO:0000256" key="1">
    <source>
        <dbReference type="ARBA" id="ARBA00004651"/>
    </source>
</evidence>
<dbReference type="PROSITE" id="PS50850">
    <property type="entry name" value="MFS"/>
    <property type="match status" value="1"/>
</dbReference>
<feature type="transmembrane region" description="Helical" evidence="7">
    <location>
        <begin position="346"/>
        <end position="365"/>
    </location>
</feature>